<dbReference type="EMBL" id="CP053586">
    <property type="protein sequence ID" value="WNZ26791.1"/>
    <property type="molecule type" value="Genomic_DNA"/>
</dbReference>
<dbReference type="InterPro" id="IPR002559">
    <property type="entry name" value="Transposase_11"/>
</dbReference>
<reference evidence="2" key="1">
    <citation type="submission" date="2020-05" db="EMBL/GenBank/DDBJ databases">
        <authorList>
            <person name="Zhu T."/>
            <person name="Keshari N."/>
            <person name="Lu X."/>
        </authorList>
    </citation>
    <scope>NUCLEOTIDE SEQUENCE</scope>
    <source>
        <strain evidence="2">NK1-12</strain>
    </source>
</reference>
<accession>A0AA97AKY5</accession>
<dbReference type="GO" id="GO:0004803">
    <property type="term" value="F:transposase activity"/>
    <property type="evidence" value="ECO:0007669"/>
    <property type="project" value="InterPro"/>
</dbReference>
<dbReference type="GO" id="GO:0006313">
    <property type="term" value="P:DNA transposition"/>
    <property type="evidence" value="ECO:0007669"/>
    <property type="project" value="InterPro"/>
</dbReference>
<evidence type="ECO:0000259" key="1">
    <source>
        <dbReference type="Pfam" id="PF01609"/>
    </source>
</evidence>
<gene>
    <name evidence="2" type="ORF">HJG54_25425</name>
</gene>
<dbReference type="GO" id="GO:0003677">
    <property type="term" value="F:DNA binding"/>
    <property type="evidence" value="ECO:0007669"/>
    <property type="project" value="InterPro"/>
</dbReference>
<dbReference type="RefSeq" id="WP_316435668.1">
    <property type="nucleotide sequence ID" value="NZ_CP053586.1"/>
</dbReference>
<dbReference type="NCBIfam" id="NF033591">
    <property type="entry name" value="transpos_IS4_2"/>
    <property type="match status" value="1"/>
</dbReference>
<evidence type="ECO:0000313" key="2">
    <source>
        <dbReference type="EMBL" id="WNZ26791.1"/>
    </source>
</evidence>
<dbReference type="SUPFAM" id="SSF53098">
    <property type="entry name" value="Ribonuclease H-like"/>
    <property type="match status" value="1"/>
</dbReference>
<dbReference type="InterPro" id="IPR012337">
    <property type="entry name" value="RNaseH-like_sf"/>
</dbReference>
<sequence>MNQVTLLRDALRPHLAWHGARLSFVAAFLIALLRVKTVNFAELATGFSGKAQTDSHYKRLQRFFRSYELNYTEIAQTVVALMDIPEPWTLSLDRTEWQFGDCVFNILMLGVVHEGVAFPLVWCLLDKRGNSNSTERMSLFNQFLERFGDRDIACLTADREFVGKAWFGYLLSNPLTPFRIRIRENHKLSNGRICLKVAIAFADLAVGQSKILRHKRRLWGHWVYIAALRLEDNSLLVVATQSSPKSAITDYAKCWSIETLFGIFKTRGFRLESTHLIDGERLSKLLALLSLALCWIILTGEWLHEVKPLTIKKHGRRAKSIFRYGFDHLRHIVLNLEQKMNDFRDVLQFLSCT</sequence>
<name>A0AA97AKY5_9CYAN</name>
<dbReference type="Pfam" id="PF01609">
    <property type="entry name" value="DDE_Tnp_1"/>
    <property type="match status" value="1"/>
</dbReference>
<dbReference type="InterPro" id="IPR047658">
    <property type="entry name" value="IS4-like_transpos"/>
</dbReference>
<organism evidence="2">
    <name type="scientific">Leptolyngbya sp. NK1-12</name>
    <dbReference type="NCBI Taxonomy" id="2547451"/>
    <lineage>
        <taxon>Bacteria</taxon>
        <taxon>Bacillati</taxon>
        <taxon>Cyanobacteriota</taxon>
        <taxon>Cyanophyceae</taxon>
        <taxon>Leptolyngbyales</taxon>
        <taxon>Leptolyngbyaceae</taxon>
        <taxon>Leptolyngbya group</taxon>
        <taxon>Leptolyngbya</taxon>
    </lineage>
</organism>
<proteinExistence type="predicted"/>
<feature type="domain" description="Transposase IS4-like" evidence="1">
    <location>
        <begin position="134"/>
        <end position="295"/>
    </location>
</feature>
<dbReference type="AlphaFoldDB" id="A0AA97AKY5"/>
<protein>
    <submittedName>
        <fullName evidence="2">IS4 family transposase</fullName>
    </submittedName>
</protein>